<dbReference type="InterPro" id="IPR006935">
    <property type="entry name" value="Helicase/UvrB_N"/>
</dbReference>
<evidence type="ECO:0000259" key="3">
    <source>
        <dbReference type="PROSITE" id="PS51192"/>
    </source>
</evidence>
<keyword evidence="1 5" id="KW-0067">ATP-binding</keyword>
<dbReference type="GO" id="GO:0036121">
    <property type="term" value="F:double-stranded DNA helicase activity"/>
    <property type="evidence" value="ECO:0007669"/>
    <property type="project" value="TreeGrafter"/>
</dbReference>
<evidence type="ECO:0000256" key="1">
    <source>
        <dbReference type="ARBA" id="ARBA00022806"/>
    </source>
</evidence>
<dbReference type="PROSITE" id="PS51192">
    <property type="entry name" value="HELICASE_ATP_BIND_1"/>
    <property type="match status" value="1"/>
</dbReference>
<evidence type="ECO:0000259" key="4">
    <source>
        <dbReference type="PROSITE" id="PS51194"/>
    </source>
</evidence>
<dbReference type="Proteomes" id="UP001150907">
    <property type="component" value="Unassembled WGS sequence"/>
</dbReference>
<evidence type="ECO:0000313" key="6">
    <source>
        <dbReference type="Proteomes" id="UP001150907"/>
    </source>
</evidence>
<evidence type="ECO:0000313" key="5">
    <source>
        <dbReference type="EMBL" id="KAJ2005941.1"/>
    </source>
</evidence>
<dbReference type="SMART" id="SM00487">
    <property type="entry name" value="DEXDc"/>
    <property type="match status" value="1"/>
</dbReference>
<feature type="region of interest" description="Disordered" evidence="2">
    <location>
        <begin position="699"/>
        <end position="736"/>
    </location>
</feature>
<comment type="caution">
    <text evidence="5">The sequence shown here is derived from an EMBL/GenBank/DDBJ whole genome shotgun (WGS) entry which is preliminary data.</text>
</comment>
<dbReference type="PROSITE" id="PS51194">
    <property type="entry name" value="HELICASE_CTER"/>
    <property type="match status" value="1"/>
</dbReference>
<organism evidence="5 6">
    <name type="scientific">Coemansia thaxteri</name>
    <dbReference type="NCBI Taxonomy" id="2663907"/>
    <lineage>
        <taxon>Eukaryota</taxon>
        <taxon>Fungi</taxon>
        <taxon>Fungi incertae sedis</taxon>
        <taxon>Zoopagomycota</taxon>
        <taxon>Kickxellomycotina</taxon>
        <taxon>Kickxellomycetes</taxon>
        <taxon>Kickxellales</taxon>
        <taxon>Kickxellaceae</taxon>
        <taxon>Coemansia</taxon>
    </lineage>
</organism>
<dbReference type="EMBL" id="JANBQF010000079">
    <property type="protein sequence ID" value="KAJ2005941.1"/>
    <property type="molecule type" value="Genomic_DNA"/>
</dbReference>
<keyword evidence="1 5" id="KW-0547">Nucleotide-binding</keyword>
<dbReference type="SMART" id="SM00490">
    <property type="entry name" value="HELICc"/>
    <property type="match status" value="1"/>
</dbReference>
<dbReference type="OrthoDB" id="16911at2759"/>
<name>A0A9W8BFM5_9FUNG</name>
<dbReference type="GO" id="GO:0016787">
    <property type="term" value="F:hydrolase activity"/>
    <property type="evidence" value="ECO:0007669"/>
    <property type="project" value="InterPro"/>
</dbReference>
<dbReference type="GO" id="GO:0061749">
    <property type="term" value="F:forked DNA-dependent helicase activity"/>
    <property type="evidence" value="ECO:0007669"/>
    <property type="project" value="TreeGrafter"/>
</dbReference>
<dbReference type="GO" id="GO:0005759">
    <property type="term" value="C:mitochondrial matrix"/>
    <property type="evidence" value="ECO:0007669"/>
    <property type="project" value="TreeGrafter"/>
</dbReference>
<dbReference type="GO" id="GO:0005524">
    <property type="term" value="F:ATP binding"/>
    <property type="evidence" value="ECO:0007669"/>
    <property type="project" value="InterPro"/>
</dbReference>
<dbReference type="InterPro" id="IPR014001">
    <property type="entry name" value="Helicase_ATP-bd"/>
</dbReference>
<dbReference type="InterPro" id="IPR001650">
    <property type="entry name" value="Helicase_C-like"/>
</dbReference>
<gene>
    <name evidence="5" type="primary">irc3</name>
    <name evidence="5" type="ORF">H4R26_001666</name>
</gene>
<dbReference type="CDD" id="cd18799">
    <property type="entry name" value="SF2_C_EcoAI-like"/>
    <property type="match status" value="1"/>
</dbReference>
<feature type="domain" description="Helicase ATP-binding" evidence="3">
    <location>
        <begin position="39"/>
        <end position="199"/>
    </location>
</feature>
<proteinExistence type="predicted"/>
<dbReference type="PANTHER" id="PTHR47396:SF1">
    <property type="entry name" value="ATP-DEPENDENT HELICASE IRC3-RELATED"/>
    <property type="match status" value="1"/>
</dbReference>
<evidence type="ECO:0000256" key="2">
    <source>
        <dbReference type="SAM" id="MobiDB-lite"/>
    </source>
</evidence>
<dbReference type="Pfam" id="PF04851">
    <property type="entry name" value="ResIII"/>
    <property type="match status" value="1"/>
</dbReference>
<accession>A0A9W8BFM5</accession>
<feature type="compositionally biased region" description="Polar residues" evidence="2">
    <location>
        <begin position="700"/>
        <end position="719"/>
    </location>
</feature>
<keyword evidence="6" id="KW-1185">Reference proteome</keyword>
<dbReference type="GO" id="GO:0032042">
    <property type="term" value="P:mitochondrial DNA metabolic process"/>
    <property type="evidence" value="ECO:0007669"/>
    <property type="project" value="TreeGrafter"/>
</dbReference>
<dbReference type="GO" id="GO:0070125">
    <property type="term" value="P:mitochondrial translational elongation"/>
    <property type="evidence" value="ECO:0007669"/>
    <property type="project" value="TreeGrafter"/>
</dbReference>
<dbReference type="PANTHER" id="PTHR47396">
    <property type="entry name" value="TYPE I RESTRICTION ENZYME ECOKI R PROTEIN"/>
    <property type="match status" value="1"/>
</dbReference>
<dbReference type="Pfam" id="PF00271">
    <property type="entry name" value="Helicase_C"/>
    <property type="match status" value="1"/>
</dbReference>
<reference evidence="5" key="1">
    <citation type="submission" date="2022-07" db="EMBL/GenBank/DDBJ databases">
        <title>Phylogenomic reconstructions and comparative analyses of Kickxellomycotina fungi.</title>
        <authorList>
            <person name="Reynolds N.K."/>
            <person name="Stajich J.E."/>
            <person name="Barry K."/>
            <person name="Grigoriev I.V."/>
            <person name="Crous P."/>
            <person name="Smith M.E."/>
        </authorList>
    </citation>
    <scope>NUCLEOTIDE SEQUENCE</scope>
    <source>
        <strain evidence="5">IMI 214461</strain>
    </source>
</reference>
<keyword evidence="1 5" id="KW-0347">Helicase</keyword>
<dbReference type="AlphaFoldDB" id="A0A9W8BFM5"/>
<dbReference type="InterPro" id="IPR050742">
    <property type="entry name" value="Helicase_Restrict-Modif_Enz"/>
</dbReference>
<keyword evidence="1 5" id="KW-0378">Hydrolase</keyword>
<dbReference type="SUPFAM" id="SSF52540">
    <property type="entry name" value="P-loop containing nucleoside triphosphate hydrolases"/>
    <property type="match status" value="1"/>
</dbReference>
<dbReference type="GO" id="GO:0000403">
    <property type="term" value="F:Y-form DNA binding"/>
    <property type="evidence" value="ECO:0007669"/>
    <property type="project" value="TreeGrafter"/>
</dbReference>
<feature type="domain" description="Helicase C-terminal" evidence="4">
    <location>
        <begin position="253"/>
        <end position="401"/>
    </location>
</feature>
<dbReference type="InterPro" id="IPR027417">
    <property type="entry name" value="P-loop_NTPase"/>
</dbReference>
<dbReference type="Gene3D" id="3.40.50.300">
    <property type="entry name" value="P-loop containing nucleotide triphosphate hydrolases"/>
    <property type="match status" value="2"/>
</dbReference>
<protein>
    <submittedName>
        <fullName evidence="5">DEAD DEAH box helicase</fullName>
    </submittedName>
</protein>
<sequence>MAMVALMAAGRAPRALREHRRWAHTLRPYQQECIDKCLASLQAGVRRQAVSLPVGSGKTVIFSRLIQQIPATRAGATKTLVLAHREELLVQAARQIQAAAPQLTVTIDQGTRQANVAADVVVGSVATLGRAGGARLQRHEAQRFKCIIIDEAHHAAAESYGRVLAHFAAAEPVVWGCSATLQRHDGLGLAGVFDAVVYHKDFLDMVREGWLARMRVATVRTACNIDAVRSYAGDFAPAALSHAVNNSARNEAVVTAHATLGAGRRSTLVFAVDVAHAAELARAFAHFGVRAEAVLGTTPPAERERMLRDFRSGALPVLVNCGILTEGTDIPAIDCVLLARPTRSAVLFQQMLGRGMRLAPAKPDCLVVDFVDSLRRGVAQVTLPTLLGLDPALVLANTDVLDRRELLRQADAHRRLQELESGAAPADDPRLAADAKLVRDFDSADSKGLLLPATLGSLKALGFVSIEHLNPLGFFTTADNGLLEGRARSPDAAGKRVESVSSGSWRLPTISPLAWVCIAPDRYLLCHSNLLFFVTRDPHSSQWRGSKRVLKRFQAAGKSSCMAYTSEAALGMTAASLEHAIRAMDTLVSSMVKHYELKLLRRNAPWRAKPATPRQLARLAQLGVDIPQAVLDEAPIADRPLNTTIVKFSGTRKASKCIDSAGDPWFTRGAAMNLILRLVHGGAKHWNQAEQAKARLNKARAQSKTEAASKALWTTTASIEDSPRDPGSHAPDLWQG</sequence>